<dbReference type="EMBL" id="JAFVMF010000010">
    <property type="protein sequence ID" value="MBO1360282.1"/>
    <property type="molecule type" value="Genomic_DNA"/>
</dbReference>
<dbReference type="RefSeq" id="WP_207881559.1">
    <property type="nucleotide sequence ID" value="NZ_JAFVMF010000010.1"/>
</dbReference>
<accession>A0ABS3LWK2</accession>
<protein>
    <submittedName>
        <fullName evidence="1">Uncharacterized protein</fullName>
    </submittedName>
</protein>
<comment type="caution">
    <text evidence="1">The sequence shown here is derived from an EMBL/GenBank/DDBJ whole genome shotgun (WGS) entry which is preliminary data.</text>
</comment>
<sequence>MSSETHKPHDAVQNDDALDIYDLAWRERLIAAFRRHPEAQRIWERQSPAPERAPCQFVACSDDMSDLAGLVIGGDALDTTQPAVWDTGGGFTILTEDDCILRVNGWMSSTLEQVIHETEEAHMNAHADTHLESVCDLIVLKAGLAQMLDRSQAAKGFWDIHLRRLGAVAWPEGPLPQCLVRFDEREDPRLGLVISGAWEAEPGDWDLTRPFLVISTNGEIRRCESCLAESVTVL</sequence>
<dbReference type="Proteomes" id="UP000664771">
    <property type="component" value="Unassembled WGS sequence"/>
</dbReference>
<name>A0ABS3LWK2_9PROT</name>
<evidence type="ECO:0000313" key="2">
    <source>
        <dbReference type="Proteomes" id="UP000664771"/>
    </source>
</evidence>
<keyword evidence="2" id="KW-1185">Reference proteome</keyword>
<evidence type="ECO:0000313" key="1">
    <source>
        <dbReference type="EMBL" id="MBO1360282.1"/>
    </source>
</evidence>
<organism evidence="1 2">
    <name type="scientific">Acetobacter sacchari</name>
    <dbReference type="NCBI Taxonomy" id="2661687"/>
    <lineage>
        <taxon>Bacteria</taxon>
        <taxon>Pseudomonadati</taxon>
        <taxon>Pseudomonadota</taxon>
        <taxon>Alphaproteobacteria</taxon>
        <taxon>Acetobacterales</taxon>
        <taxon>Acetobacteraceae</taxon>
        <taxon>Acetobacter</taxon>
    </lineage>
</organism>
<reference evidence="1 2" key="1">
    <citation type="submission" date="2021-03" db="EMBL/GenBank/DDBJ databases">
        <title>The complete genome sequence of Acetobacter sacchari TBRC 11175.</title>
        <authorList>
            <person name="Charoenyingcharoen P."/>
            <person name="Yukphan P."/>
        </authorList>
    </citation>
    <scope>NUCLEOTIDE SEQUENCE [LARGE SCALE GENOMIC DNA]</scope>
    <source>
        <strain evidence="1 2">TBRC 11175</strain>
    </source>
</reference>
<gene>
    <name evidence="1" type="ORF">J2D73_10835</name>
</gene>
<proteinExistence type="predicted"/>